<dbReference type="InterPro" id="IPR001304">
    <property type="entry name" value="C-type_lectin-like"/>
</dbReference>
<dbReference type="SMART" id="SM00034">
    <property type="entry name" value="CLECT"/>
    <property type="match status" value="1"/>
</dbReference>
<evidence type="ECO:0000313" key="2">
    <source>
        <dbReference type="Proteomes" id="UP000749559"/>
    </source>
</evidence>
<name>A0A8J1U454_OWEFU</name>
<protein>
    <submittedName>
        <fullName evidence="1">Uncharacterized protein</fullName>
    </submittedName>
</protein>
<organism evidence="1 2">
    <name type="scientific">Owenia fusiformis</name>
    <name type="common">Polychaete worm</name>
    <dbReference type="NCBI Taxonomy" id="6347"/>
    <lineage>
        <taxon>Eukaryota</taxon>
        <taxon>Metazoa</taxon>
        <taxon>Spiralia</taxon>
        <taxon>Lophotrochozoa</taxon>
        <taxon>Annelida</taxon>
        <taxon>Polychaeta</taxon>
        <taxon>Sedentaria</taxon>
        <taxon>Canalipalpata</taxon>
        <taxon>Sabellida</taxon>
        <taxon>Oweniida</taxon>
        <taxon>Oweniidae</taxon>
        <taxon>Owenia</taxon>
    </lineage>
</organism>
<accession>A0A8J1U454</accession>
<reference evidence="1" key="1">
    <citation type="submission" date="2022-03" db="EMBL/GenBank/DDBJ databases">
        <authorList>
            <person name="Martin C."/>
        </authorList>
    </citation>
    <scope>NUCLEOTIDE SEQUENCE</scope>
</reference>
<dbReference type="OrthoDB" id="6271941at2759"/>
<evidence type="ECO:0000313" key="1">
    <source>
        <dbReference type="EMBL" id="CAH1794591.1"/>
    </source>
</evidence>
<dbReference type="InterPro" id="IPR050111">
    <property type="entry name" value="C-type_lectin/snaclec_domain"/>
</dbReference>
<keyword evidence="2" id="KW-1185">Reference proteome</keyword>
<dbReference type="EMBL" id="CAIIXF020000009">
    <property type="protein sequence ID" value="CAH1794591.1"/>
    <property type="molecule type" value="Genomic_DNA"/>
</dbReference>
<dbReference type="Gene3D" id="3.10.100.10">
    <property type="entry name" value="Mannose-Binding Protein A, subunit A"/>
    <property type="match status" value="1"/>
</dbReference>
<dbReference type="PROSITE" id="PS50041">
    <property type="entry name" value="C_TYPE_LECTIN_2"/>
    <property type="match status" value="1"/>
</dbReference>
<sequence length="167" mass="18561">MALVVVLATLLGVSLAETAPKLADPRLCGDGNWLYFENNCYTLLTGSYTWNQFWAVCTQEYNAVGATIFSATENQFVWAMFGGQNRDRNAWLGGNRIGREHPDFRWQDGTGMSYTNWAPGEPNNGGIGGPEQECMIIREDDGKWDDIECDLEKIGICKKAANVPLVE</sequence>
<dbReference type="InterPro" id="IPR016186">
    <property type="entry name" value="C-type_lectin-like/link_sf"/>
</dbReference>
<gene>
    <name evidence="1" type="ORF">OFUS_LOCUS19261</name>
</gene>
<dbReference type="CDD" id="cd00037">
    <property type="entry name" value="CLECT"/>
    <property type="match status" value="1"/>
</dbReference>
<dbReference type="AlphaFoldDB" id="A0A8J1U454"/>
<dbReference type="PANTHER" id="PTHR22803">
    <property type="entry name" value="MANNOSE, PHOSPHOLIPASE, LECTIN RECEPTOR RELATED"/>
    <property type="match status" value="1"/>
</dbReference>
<dbReference type="Proteomes" id="UP000749559">
    <property type="component" value="Unassembled WGS sequence"/>
</dbReference>
<comment type="caution">
    <text evidence="1">The sequence shown here is derived from an EMBL/GenBank/DDBJ whole genome shotgun (WGS) entry which is preliminary data.</text>
</comment>
<dbReference type="Pfam" id="PF00059">
    <property type="entry name" value="Lectin_C"/>
    <property type="match status" value="1"/>
</dbReference>
<proteinExistence type="predicted"/>
<dbReference type="InterPro" id="IPR016187">
    <property type="entry name" value="CTDL_fold"/>
</dbReference>
<dbReference type="SUPFAM" id="SSF56436">
    <property type="entry name" value="C-type lectin-like"/>
    <property type="match status" value="1"/>
</dbReference>